<evidence type="ECO:0000313" key="1">
    <source>
        <dbReference type="EMBL" id="KAJ9067073.1"/>
    </source>
</evidence>
<protein>
    <submittedName>
        <fullName evidence="1">Uncharacterized protein</fullName>
    </submittedName>
</protein>
<name>A0ACC2SXE9_9FUNG</name>
<sequence length="491" mass="56419">MYLGLALVGGLAYRFYNLLKVPKGLQHVPKVPVLDLLVLFVRGKPFDQLFKRLVQPASRKMGMARIWMRGHWDVIITDAKLAQAVLSNHDMFPKSIEGGDTQFGQTLIKKLFGESNIVHSTGEAWRRHRKVVNSVFKKQWETFLFGDCVLNMFSNVDEAGTDPVDIHDQFQRLTMDVLGLGIFSYNFNALKDGEENHFLRIYNQLYKMIFDPVYFMLPFLERWVPSRQKGHRMKDEFRAFLKQVIVSRKKEILDGFQASDLLSLMIKETLSKDSCLSDEEVLNDTIVFFLAGHETTANTLTTIIYYLSKHHDIQERARQEVLAIVGDNQVVCPTLEMTKSMEYINCIIKESMRIITTVTQVRRYCQEEFHVGEGIAIPKGSSIFVHNWAVHHDPEIYPEPDEFNPDRFINPHNVQAQNWMGFGSGPRMCIGLKFSLIEQMVVLSMLLQKYTFTLGPQASNHPTLSGFGFTRLMDIDVVFTPRLNPCGSHLQ</sequence>
<proteinExistence type="predicted"/>
<dbReference type="EMBL" id="QTSX02004268">
    <property type="protein sequence ID" value="KAJ9067073.1"/>
    <property type="molecule type" value="Genomic_DNA"/>
</dbReference>
<gene>
    <name evidence="1" type="ORF">DSO57_1003380</name>
</gene>
<organism evidence="1 2">
    <name type="scientific">Entomophthora muscae</name>
    <dbReference type="NCBI Taxonomy" id="34485"/>
    <lineage>
        <taxon>Eukaryota</taxon>
        <taxon>Fungi</taxon>
        <taxon>Fungi incertae sedis</taxon>
        <taxon>Zoopagomycota</taxon>
        <taxon>Entomophthoromycotina</taxon>
        <taxon>Entomophthoromycetes</taxon>
        <taxon>Entomophthorales</taxon>
        <taxon>Entomophthoraceae</taxon>
        <taxon>Entomophthora</taxon>
    </lineage>
</organism>
<comment type="caution">
    <text evidence="1">The sequence shown here is derived from an EMBL/GenBank/DDBJ whole genome shotgun (WGS) entry which is preliminary data.</text>
</comment>
<reference evidence="1" key="1">
    <citation type="submission" date="2022-04" db="EMBL/GenBank/DDBJ databases">
        <title>Genome of the entomopathogenic fungus Entomophthora muscae.</title>
        <authorList>
            <person name="Elya C."/>
            <person name="Lovett B.R."/>
            <person name="Lee E."/>
            <person name="Macias A.M."/>
            <person name="Hajek A.E."/>
            <person name="De Bivort B.L."/>
            <person name="Kasson M.T."/>
            <person name="De Fine Licht H.H."/>
            <person name="Stajich J.E."/>
        </authorList>
    </citation>
    <scope>NUCLEOTIDE SEQUENCE</scope>
    <source>
        <strain evidence="1">Berkeley</strain>
    </source>
</reference>
<evidence type="ECO:0000313" key="2">
    <source>
        <dbReference type="Proteomes" id="UP001165960"/>
    </source>
</evidence>
<accession>A0ACC2SXE9</accession>
<keyword evidence="2" id="KW-1185">Reference proteome</keyword>
<dbReference type="Proteomes" id="UP001165960">
    <property type="component" value="Unassembled WGS sequence"/>
</dbReference>